<evidence type="ECO:0000256" key="2">
    <source>
        <dbReference type="SAM" id="SignalP"/>
    </source>
</evidence>
<dbReference type="EMBL" id="JAWJWF010000046">
    <property type="protein sequence ID" value="KAK6623795.1"/>
    <property type="molecule type" value="Genomic_DNA"/>
</dbReference>
<feature type="signal peptide" evidence="2">
    <location>
        <begin position="1"/>
        <end position="27"/>
    </location>
</feature>
<gene>
    <name evidence="3" type="ORF">RUM44_010651</name>
</gene>
<proteinExistence type="predicted"/>
<accession>A0ABR1AMT2</accession>
<feature type="transmembrane region" description="Helical" evidence="1">
    <location>
        <begin position="51"/>
        <end position="72"/>
    </location>
</feature>
<feature type="chain" id="PRO_5045593929" evidence="2">
    <location>
        <begin position="28"/>
        <end position="96"/>
    </location>
</feature>
<evidence type="ECO:0000256" key="1">
    <source>
        <dbReference type="SAM" id="Phobius"/>
    </source>
</evidence>
<reference evidence="3 4" key="1">
    <citation type="submission" date="2023-09" db="EMBL/GenBank/DDBJ databases">
        <title>Genomes of two closely related lineages of the louse Polyplax serrata with different host specificities.</title>
        <authorList>
            <person name="Martinu J."/>
            <person name="Tarabai H."/>
            <person name="Stefka J."/>
            <person name="Hypsa V."/>
        </authorList>
    </citation>
    <scope>NUCLEOTIDE SEQUENCE [LARGE SCALE GENOMIC DNA]</scope>
    <source>
        <strain evidence="3">98ZLc_SE</strain>
    </source>
</reference>
<evidence type="ECO:0000313" key="3">
    <source>
        <dbReference type="EMBL" id="KAK6623795.1"/>
    </source>
</evidence>
<comment type="caution">
    <text evidence="3">The sequence shown here is derived from an EMBL/GenBank/DDBJ whole genome shotgun (WGS) entry which is preliminary data.</text>
</comment>
<keyword evidence="4" id="KW-1185">Reference proteome</keyword>
<sequence>MSVKSRISTAAICLVLIGAFLIEEVESRRVILIGRKAITRTYYKKPLIPAWATVTLVGIFMLVLGGGIYFLLNKIILGDIIRGPKFARVSKSEVEV</sequence>
<dbReference type="Proteomes" id="UP001359485">
    <property type="component" value="Unassembled WGS sequence"/>
</dbReference>
<keyword evidence="1" id="KW-1133">Transmembrane helix</keyword>
<evidence type="ECO:0000313" key="4">
    <source>
        <dbReference type="Proteomes" id="UP001359485"/>
    </source>
</evidence>
<keyword evidence="1" id="KW-0812">Transmembrane</keyword>
<keyword evidence="1" id="KW-0472">Membrane</keyword>
<name>A0ABR1AMT2_POLSC</name>
<protein>
    <submittedName>
        <fullName evidence="3">Uncharacterized protein</fullName>
    </submittedName>
</protein>
<keyword evidence="2" id="KW-0732">Signal</keyword>
<organism evidence="3 4">
    <name type="scientific">Polyplax serrata</name>
    <name type="common">Common mouse louse</name>
    <dbReference type="NCBI Taxonomy" id="468196"/>
    <lineage>
        <taxon>Eukaryota</taxon>
        <taxon>Metazoa</taxon>
        <taxon>Ecdysozoa</taxon>
        <taxon>Arthropoda</taxon>
        <taxon>Hexapoda</taxon>
        <taxon>Insecta</taxon>
        <taxon>Pterygota</taxon>
        <taxon>Neoptera</taxon>
        <taxon>Paraneoptera</taxon>
        <taxon>Psocodea</taxon>
        <taxon>Troctomorpha</taxon>
        <taxon>Phthiraptera</taxon>
        <taxon>Anoplura</taxon>
        <taxon>Polyplacidae</taxon>
        <taxon>Polyplax</taxon>
    </lineage>
</organism>